<feature type="compositionally biased region" description="Basic residues" evidence="1">
    <location>
        <begin position="131"/>
        <end position="142"/>
    </location>
</feature>
<dbReference type="AlphaFoldDB" id="A0AAE1DGS4"/>
<gene>
    <name evidence="2" type="ORF">RRG08_060350</name>
</gene>
<feature type="compositionally biased region" description="Polar residues" evidence="1">
    <location>
        <begin position="157"/>
        <end position="167"/>
    </location>
</feature>
<evidence type="ECO:0000256" key="1">
    <source>
        <dbReference type="SAM" id="MobiDB-lite"/>
    </source>
</evidence>
<organism evidence="2 3">
    <name type="scientific">Elysia crispata</name>
    <name type="common">lettuce slug</name>
    <dbReference type="NCBI Taxonomy" id="231223"/>
    <lineage>
        <taxon>Eukaryota</taxon>
        <taxon>Metazoa</taxon>
        <taxon>Spiralia</taxon>
        <taxon>Lophotrochozoa</taxon>
        <taxon>Mollusca</taxon>
        <taxon>Gastropoda</taxon>
        <taxon>Heterobranchia</taxon>
        <taxon>Euthyneura</taxon>
        <taxon>Panpulmonata</taxon>
        <taxon>Sacoglossa</taxon>
        <taxon>Placobranchoidea</taxon>
        <taxon>Plakobranchidae</taxon>
        <taxon>Elysia</taxon>
    </lineage>
</organism>
<protein>
    <submittedName>
        <fullName evidence="2">Uncharacterized protein</fullName>
    </submittedName>
</protein>
<dbReference type="Proteomes" id="UP001283361">
    <property type="component" value="Unassembled WGS sequence"/>
</dbReference>
<dbReference type="EMBL" id="JAWDGP010003996">
    <property type="protein sequence ID" value="KAK3768913.1"/>
    <property type="molecule type" value="Genomic_DNA"/>
</dbReference>
<name>A0AAE1DGS4_9GAST</name>
<evidence type="ECO:0000313" key="2">
    <source>
        <dbReference type="EMBL" id="KAK3768913.1"/>
    </source>
</evidence>
<evidence type="ECO:0000313" key="3">
    <source>
        <dbReference type="Proteomes" id="UP001283361"/>
    </source>
</evidence>
<keyword evidence="3" id="KW-1185">Reference proteome</keyword>
<comment type="caution">
    <text evidence="2">The sequence shown here is derived from an EMBL/GenBank/DDBJ whole genome shotgun (WGS) entry which is preliminary data.</text>
</comment>
<proteinExistence type="predicted"/>
<accession>A0AAE1DGS4</accession>
<feature type="region of interest" description="Disordered" evidence="1">
    <location>
        <begin position="122"/>
        <end position="167"/>
    </location>
</feature>
<sequence>MWEELSRYLSRCSEFRPRTLLGWGGVCGREAGVVFVGGMVEKRRSSVRAASGRDLPVYWSAAQALWRRVWPLDLEAWRNTTPPTWPQLPAQVTIIGKEEKPTQKQKQALFKQNVVISYFTPPSGSTEMSSRRPKKSVAKTRNIKLSTGPKTGALSLQLPSGSTEMSS</sequence>
<reference evidence="2" key="1">
    <citation type="journal article" date="2023" name="G3 (Bethesda)">
        <title>A reference genome for the long-term kleptoplast-retaining sea slug Elysia crispata morphotype clarki.</title>
        <authorList>
            <person name="Eastman K.E."/>
            <person name="Pendleton A.L."/>
            <person name="Shaikh M.A."/>
            <person name="Suttiyut T."/>
            <person name="Ogas R."/>
            <person name="Tomko P."/>
            <person name="Gavelis G."/>
            <person name="Widhalm J.R."/>
            <person name="Wisecaver J.H."/>
        </authorList>
    </citation>
    <scope>NUCLEOTIDE SEQUENCE</scope>
    <source>
        <strain evidence="2">ECLA1</strain>
    </source>
</reference>